<dbReference type="HOGENOM" id="CLU_3239419_0_0_10"/>
<dbReference type="eggNOG" id="COG2963">
    <property type="taxonomic scope" value="Bacteria"/>
</dbReference>
<dbReference type="AlphaFoldDB" id="H6L2Z3"/>
<accession>H6L2Z3</accession>
<reference evidence="1 2" key="1">
    <citation type="journal article" date="2012" name="Stand. Genomic Sci.">
        <title>Complete genome sequencing and analysis of Saprospira grandis str. Lewin, a predatory marine bacterium.</title>
        <authorList>
            <person name="Saw J.H."/>
            <person name="Yuryev A."/>
            <person name="Kanbe M."/>
            <person name="Hou S."/>
            <person name="Young A.G."/>
            <person name="Aizawa S."/>
            <person name="Alam M."/>
        </authorList>
    </citation>
    <scope>NUCLEOTIDE SEQUENCE [LARGE SCALE GENOMIC DNA]</scope>
    <source>
        <strain evidence="1 2">Lewin</strain>
    </source>
</reference>
<dbReference type="InterPro" id="IPR002514">
    <property type="entry name" value="Transposase_8"/>
</dbReference>
<dbReference type="GO" id="GO:0004803">
    <property type="term" value="F:transposase activity"/>
    <property type="evidence" value="ECO:0007669"/>
    <property type="project" value="InterPro"/>
</dbReference>
<organism evidence="1 2">
    <name type="scientific">Saprospira grandis (strain Lewin)</name>
    <dbReference type="NCBI Taxonomy" id="984262"/>
    <lineage>
        <taxon>Bacteria</taxon>
        <taxon>Pseudomonadati</taxon>
        <taxon>Bacteroidota</taxon>
        <taxon>Saprospiria</taxon>
        <taxon>Saprospirales</taxon>
        <taxon>Saprospiraceae</taxon>
        <taxon>Saprospira</taxon>
    </lineage>
</organism>
<dbReference type="GO" id="GO:0006313">
    <property type="term" value="P:DNA transposition"/>
    <property type="evidence" value="ECO:0007669"/>
    <property type="project" value="InterPro"/>
</dbReference>
<dbReference type="OrthoDB" id="1495855at2"/>
<keyword evidence="2" id="KW-1185">Reference proteome</keyword>
<proteinExistence type="predicted"/>
<dbReference type="Proteomes" id="UP000007519">
    <property type="component" value="Chromosome"/>
</dbReference>
<sequence>MRKSKFTEKQKLSILAEHDSGLSVADLCRKCSLPKKATISYRK</sequence>
<dbReference type="GO" id="GO:0003677">
    <property type="term" value="F:DNA binding"/>
    <property type="evidence" value="ECO:0007669"/>
    <property type="project" value="InterPro"/>
</dbReference>
<protein>
    <submittedName>
        <fullName evidence="1">Transposase IS3/IS911 family protein</fullName>
    </submittedName>
</protein>
<dbReference type="Pfam" id="PF01527">
    <property type="entry name" value="HTH_Tnp_1"/>
    <property type="match status" value="1"/>
</dbReference>
<dbReference type="RefSeq" id="WP_015691369.1">
    <property type="nucleotide sequence ID" value="NC_016940.1"/>
</dbReference>
<dbReference type="KEGG" id="sgn:SGRA_0985"/>
<evidence type="ECO:0000313" key="1">
    <source>
        <dbReference type="EMBL" id="AFC23720.1"/>
    </source>
</evidence>
<gene>
    <name evidence="1" type="ordered locus">SGRA_0985</name>
</gene>
<dbReference type="STRING" id="984262.SGRA_0985"/>
<dbReference type="EMBL" id="CP002831">
    <property type="protein sequence ID" value="AFC23720.1"/>
    <property type="molecule type" value="Genomic_DNA"/>
</dbReference>
<evidence type="ECO:0000313" key="2">
    <source>
        <dbReference type="Proteomes" id="UP000007519"/>
    </source>
</evidence>
<name>H6L2Z3_SAPGL</name>